<proteinExistence type="predicted"/>
<sequence length="49" mass="5732">MSKKMVTLFLIVGSNIEKDGKDKKNIRNLKKVLTFYRNSDIIYLVREGN</sequence>
<comment type="caution">
    <text evidence="1">The sequence shown here is derived from an EMBL/GenBank/DDBJ whole genome shotgun (WGS) entry which is preliminary data.</text>
</comment>
<keyword evidence="2" id="KW-1185">Reference proteome</keyword>
<accession>A0A9W6GQ42</accession>
<protein>
    <submittedName>
        <fullName evidence="1">Uncharacterized protein</fullName>
    </submittedName>
</protein>
<name>A0A9W6GQ42_9FUSO</name>
<dbReference type="AlphaFoldDB" id="A0A9W6GQ42"/>
<dbReference type="EMBL" id="BSDY01000043">
    <property type="protein sequence ID" value="GLI58290.1"/>
    <property type="molecule type" value="Genomic_DNA"/>
</dbReference>
<reference evidence="1" key="1">
    <citation type="submission" date="2022-12" db="EMBL/GenBank/DDBJ databases">
        <title>Reference genome sequencing for broad-spectrum identification of bacterial and archaeal isolates by mass spectrometry.</title>
        <authorList>
            <person name="Sekiguchi Y."/>
            <person name="Tourlousse D.M."/>
        </authorList>
    </citation>
    <scope>NUCLEOTIDE SEQUENCE</scope>
    <source>
        <strain evidence="1">10succ1</strain>
    </source>
</reference>
<gene>
    <name evidence="1" type="ORF">PM10SUCC1_38040</name>
</gene>
<dbReference type="Proteomes" id="UP001144471">
    <property type="component" value="Unassembled WGS sequence"/>
</dbReference>
<organism evidence="1 2">
    <name type="scientific">Propionigenium maris DSM 9537</name>
    <dbReference type="NCBI Taxonomy" id="1123000"/>
    <lineage>
        <taxon>Bacteria</taxon>
        <taxon>Fusobacteriati</taxon>
        <taxon>Fusobacteriota</taxon>
        <taxon>Fusobacteriia</taxon>
        <taxon>Fusobacteriales</taxon>
        <taxon>Fusobacteriaceae</taxon>
        <taxon>Propionigenium</taxon>
    </lineage>
</organism>
<evidence type="ECO:0000313" key="2">
    <source>
        <dbReference type="Proteomes" id="UP001144471"/>
    </source>
</evidence>
<evidence type="ECO:0000313" key="1">
    <source>
        <dbReference type="EMBL" id="GLI58290.1"/>
    </source>
</evidence>